<protein>
    <submittedName>
        <fullName evidence="1">Uncharacterized protein</fullName>
    </submittedName>
</protein>
<name>A0ABT6X926_9BURK</name>
<organism evidence="1 2">
    <name type="scientific">Limnohabitans lacus</name>
    <dbReference type="NCBI Taxonomy" id="3045173"/>
    <lineage>
        <taxon>Bacteria</taxon>
        <taxon>Pseudomonadati</taxon>
        <taxon>Pseudomonadota</taxon>
        <taxon>Betaproteobacteria</taxon>
        <taxon>Burkholderiales</taxon>
        <taxon>Comamonadaceae</taxon>
        <taxon>Limnohabitans</taxon>
    </lineage>
</organism>
<dbReference type="EMBL" id="JASGBH010000009">
    <property type="protein sequence ID" value="MDI9234638.1"/>
    <property type="molecule type" value="Genomic_DNA"/>
</dbReference>
<keyword evidence="2" id="KW-1185">Reference proteome</keyword>
<proteinExistence type="predicted"/>
<sequence>MLIAVSAGIAGVGNQVIHRRDSNFRANLGLAHASSYNDLQSKAGQMKIEVKKGVLARRLGKDFKDEGFVPLNVGTYEVSGPAEHGYLAVTVSADLTGFIHLDKLEEFVKQDLVVLC</sequence>
<reference evidence="1" key="1">
    <citation type="submission" date="2023-05" db="EMBL/GenBank/DDBJ databases">
        <title>Limnohabitans sp. strain HM2-2 Genome sequencing and assembly.</title>
        <authorList>
            <person name="Jung Y."/>
        </authorList>
    </citation>
    <scope>NUCLEOTIDE SEQUENCE</scope>
    <source>
        <strain evidence="1">HM2-2</strain>
    </source>
</reference>
<accession>A0ABT6X926</accession>
<gene>
    <name evidence="1" type="ORF">QLQ16_12435</name>
</gene>
<comment type="caution">
    <text evidence="1">The sequence shown here is derived from an EMBL/GenBank/DDBJ whole genome shotgun (WGS) entry which is preliminary data.</text>
</comment>
<evidence type="ECO:0000313" key="1">
    <source>
        <dbReference type="EMBL" id="MDI9234638.1"/>
    </source>
</evidence>
<dbReference type="Proteomes" id="UP001431902">
    <property type="component" value="Unassembled WGS sequence"/>
</dbReference>
<dbReference type="RefSeq" id="WP_283225093.1">
    <property type="nucleotide sequence ID" value="NZ_JASGBH010000009.1"/>
</dbReference>
<evidence type="ECO:0000313" key="2">
    <source>
        <dbReference type="Proteomes" id="UP001431902"/>
    </source>
</evidence>